<reference evidence="2 3" key="1">
    <citation type="journal article" date="2016" name="Nat. Commun.">
        <title>Thousands of microbial genomes shed light on interconnected biogeochemical processes in an aquifer system.</title>
        <authorList>
            <person name="Anantharaman K."/>
            <person name="Brown C.T."/>
            <person name="Hug L.A."/>
            <person name="Sharon I."/>
            <person name="Castelle C.J."/>
            <person name="Probst A.J."/>
            <person name="Thomas B.C."/>
            <person name="Singh A."/>
            <person name="Wilkins M.J."/>
            <person name="Karaoz U."/>
            <person name="Brodie E.L."/>
            <person name="Williams K.H."/>
            <person name="Hubbard S.S."/>
            <person name="Banfield J.F."/>
        </authorList>
    </citation>
    <scope>NUCLEOTIDE SEQUENCE [LARGE SCALE GENOMIC DNA]</scope>
</reference>
<organism evidence="2 3">
    <name type="scientific">Candidatus Woykebacteria bacterium RIFCSPHIGHO2_02_FULL_43_16b</name>
    <dbReference type="NCBI Taxonomy" id="1802601"/>
    <lineage>
        <taxon>Bacteria</taxon>
        <taxon>Candidatus Woykeibacteriota</taxon>
    </lineage>
</organism>
<name>A0A1G1WL78_9BACT</name>
<dbReference type="AlphaFoldDB" id="A0A1G1WL78"/>
<evidence type="ECO:0000313" key="2">
    <source>
        <dbReference type="EMBL" id="OGY28466.1"/>
    </source>
</evidence>
<evidence type="ECO:0000256" key="1">
    <source>
        <dbReference type="SAM" id="Phobius"/>
    </source>
</evidence>
<comment type="caution">
    <text evidence="2">The sequence shown here is derived from an EMBL/GenBank/DDBJ whole genome shotgun (WGS) entry which is preliminary data.</text>
</comment>
<sequence>MLENIAKYRNLFVITLIILGVLLILVVLNNPKSSPSQQVESVSRLTNQTVDPVEQNVISPQGPILRKEPDKPETQEVGDKKSLVISKLPIFFDNFNIVYFVEEDLFLVKITQDPFEENRIKAVEWLKSQNLTNDDLERLKIVVDKAAFVK</sequence>
<keyword evidence="1" id="KW-1133">Transmembrane helix</keyword>
<evidence type="ECO:0000313" key="3">
    <source>
        <dbReference type="Proteomes" id="UP000177821"/>
    </source>
</evidence>
<protein>
    <submittedName>
        <fullName evidence="2">Uncharacterized protein</fullName>
    </submittedName>
</protein>
<proteinExistence type="predicted"/>
<dbReference type="EMBL" id="MHCX01000050">
    <property type="protein sequence ID" value="OGY28466.1"/>
    <property type="molecule type" value="Genomic_DNA"/>
</dbReference>
<dbReference type="Proteomes" id="UP000177821">
    <property type="component" value="Unassembled WGS sequence"/>
</dbReference>
<accession>A0A1G1WL78</accession>
<keyword evidence="1" id="KW-0812">Transmembrane</keyword>
<keyword evidence="1" id="KW-0472">Membrane</keyword>
<feature type="transmembrane region" description="Helical" evidence="1">
    <location>
        <begin position="12"/>
        <end position="28"/>
    </location>
</feature>
<gene>
    <name evidence="2" type="ORF">A3J50_00385</name>
</gene>